<feature type="region of interest" description="Disordered" evidence="2">
    <location>
        <begin position="1"/>
        <end position="57"/>
    </location>
</feature>
<keyword evidence="1" id="KW-0175">Coiled coil</keyword>
<feature type="compositionally biased region" description="Polar residues" evidence="2">
    <location>
        <begin position="42"/>
        <end position="51"/>
    </location>
</feature>
<evidence type="ECO:0000256" key="2">
    <source>
        <dbReference type="SAM" id="MobiDB-lite"/>
    </source>
</evidence>
<evidence type="ECO:0000313" key="5">
    <source>
        <dbReference type="Proteomes" id="UP000015453"/>
    </source>
</evidence>
<dbReference type="PANTHER" id="PTHR35766">
    <property type="entry name" value="OS08G0543600 PROTEIN"/>
    <property type="match status" value="1"/>
</dbReference>
<feature type="region of interest" description="Disordered" evidence="2">
    <location>
        <begin position="367"/>
        <end position="393"/>
    </location>
</feature>
<dbReference type="InterPro" id="IPR056142">
    <property type="entry name" value="DUF7725"/>
</dbReference>
<feature type="compositionally biased region" description="Basic and acidic residues" evidence="2">
    <location>
        <begin position="509"/>
        <end position="519"/>
    </location>
</feature>
<dbReference type="EMBL" id="AUSU01001107">
    <property type="protein sequence ID" value="EPS71798.1"/>
    <property type="molecule type" value="Genomic_DNA"/>
</dbReference>
<evidence type="ECO:0000313" key="4">
    <source>
        <dbReference type="EMBL" id="EPS71798.1"/>
    </source>
</evidence>
<sequence>MEEAHGAASALVRNGVGALQPHSSSSSSSSSQSSRKEWRVVSDQSIRNSSNEELERTKIGHADERLIYERGREHADVDFGSITIDEGSGNDGILQHKLQTVSKQREELQHLEIELRAQVIVRSEILGFQKAFEAQAKEHANATISLQEQLREKEKKIHELERKMDEKERELHAIRLDNEAAWAKDDLLREQSKELQSYRRERDNSEAERAQHIKQICDLQEHAQDKERQLIELQEQANYLIQFAMNKVPSFVQHRIAQEAIIFKDEQIRDAKNWITHAQEMESFQSSANQSLQAELRDRTEQYNQLWLGYQRQFGDAERLHLHIHQLQLELADAREKSGGHSDGSHVTHTNSNGAARVGHAVATPLEVNDSNSPTLQKSSLQDGGNTDSSVLNTSQMEGVHGIPYASSLYGVTSYPPTALHPFLIHQQGLPPLSHVAQAHFHSLQVGSSAQNWPNQQALSDGENIPLDDHFDKKAEFNHDCGESQVVIENLLNSKIGQGMNVESVVPSSDEKGQVHDPVGESNGTTKSNSELHSPKYHNSHGQETLDLSRETKEKQFEAVSGHEKVHEITGHEQSSVAKYANAPEVPNQAIDPIESGLDSCYISSEPRSISVGKSTETCLIDERALLACVARTIGSGGKIRISSTLPNRLGKMLAPLRWHDYKRKYGKLDDFVGSHPELFLIEGDYIELREGAQKMIAAMAAVARVGPPVQSSLSPAIAVTPMARLKKV</sequence>
<organism evidence="4 5">
    <name type="scientific">Genlisea aurea</name>
    <dbReference type="NCBI Taxonomy" id="192259"/>
    <lineage>
        <taxon>Eukaryota</taxon>
        <taxon>Viridiplantae</taxon>
        <taxon>Streptophyta</taxon>
        <taxon>Embryophyta</taxon>
        <taxon>Tracheophyta</taxon>
        <taxon>Spermatophyta</taxon>
        <taxon>Magnoliopsida</taxon>
        <taxon>eudicotyledons</taxon>
        <taxon>Gunneridae</taxon>
        <taxon>Pentapetalae</taxon>
        <taxon>asterids</taxon>
        <taxon>lamiids</taxon>
        <taxon>Lamiales</taxon>
        <taxon>Lentibulariaceae</taxon>
        <taxon>Genlisea</taxon>
    </lineage>
</organism>
<dbReference type="PANTHER" id="PTHR35766:SF1">
    <property type="entry name" value="OS08G0543600 PROTEIN"/>
    <property type="match status" value="1"/>
</dbReference>
<reference evidence="4 5" key="1">
    <citation type="journal article" date="2013" name="BMC Genomics">
        <title>The miniature genome of a carnivorous plant Genlisea aurea contains a low number of genes and short non-coding sequences.</title>
        <authorList>
            <person name="Leushkin E.V."/>
            <person name="Sutormin R.A."/>
            <person name="Nabieva E.R."/>
            <person name="Penin A.A."/>
            <person name="Kondrashov A.S."/>
            <person name="Logacheva M.D."/>
        </authorList>
    </citation>
    <scope>NUCLEOTIDE SEQUENCE [LARGE SCALE GENOMIC DNA]</scope>
</reference>
<dbReference type="Pfam" id="PF24851">
    <property type="entry name" value="DUF7725"/>
    <property type="match status" value="1"/>
</dbReference>
<protein>
    <recommendedName>
        <fullName evidence="3">DUF7725 domain-containing protein</fullName>
    </recommendedName>
</protein>
<feature type="region of interest" description="Disordered" evidence="2">
    <location>
        <begin position="335"/>
        <end position="354"/>
    </location>
</feature>
<evidence type="ECO:0000256" key="1">
    <source>
        <dbReference type="SAM" id="Coils"/>
    </source>
</evidence>
<feature type="coiled-coil region" evidence="1">
    <location>
        <begin position="94"/>
        <end position="215"/>
    </location>
</feature>
<feature type="region of interest" description="Disordered" evidence="2">
    <location>
        <begin position="506"/>
        <end position="549"/>
    </location>
</feature>
<gene>
    <name evidence="4" type="ORF">M569_02960</name>
</gene>
<name>S8E7F7_9LAMI</name>
<feature type="compositionally biased region" description="Basic and acidic residues" evidence="2">
    <location>
        <begin position="335"/>
        <end position="346"/>
    </location>
</feature>
<accession>S8E7F7</accession>
<dbReference type="Proteomes" id="UP000015453">
    <property type="component" value="Unassembled WGS sequence"/>
</dbReference>
<feature type="compositionally biased region" description="Low complexity" evidence="2">
    <location>
        <begin position="23"/>
        <end position="33"/>
    </location>
</feature>
<evidence type="ECO:0000259" key="3">
    <source>
        <dbReference type="Pfam" id="PF24851"/>
    </source>
</evidence>
<keyword evidence="5" id="KW-1185">Reference proteome</keyword>
<feature type="compositionally biased region" description="Polar residues" evidence="2">
    <location>
        <begin position="369"/>
        <end position="393"/>
    </location>
</feature>
<comment type="caution">
    <text evidence="4">The sequence shown here is derived from an EMBL/GenBank/DDBJ whole genome shotgun (WGS) entry which is preliminary data.</text>
</comment>
<feature type="compositionally biased region" description="Polar residues" evidence="2">
    <location>
        <begin position="522"/>
        <end position="532"/>
    </location>
</feature>
<proteinExistence type="predicted"/>
<feature type="domain" description="DUF7725" evidence="3">
    <location>
        <begin position="620"/>
        <end position="690"/>
    </location>
</feature>
<dbReference type="OrthoDB" id="2020644at2759"/>
<dbReference type="AlphaFoldDB" id="S8E7F7"/>
<feature type="non-terminal residue" evidence="4">
    <location>
        <position position="729"/>
    </location>
</feature>